<feature type="compositionally biased region" description="Basic and acidic residues" evidence="1">
    <location>
        <begin position="67"/>
        <end position="77"/>
    </location>
</feature>
<feature type="region of interest" description="Disordered" evidence="1">
    <location>
        <begin position="25"/>
        <end position="94"/>
    </location>
</feature>
<feature type="compositionally biased region" description="Basic residues" evidence="1">
    <location>
        <begin position="78"/>
        <end position="88"/>
    </location>
</feature>
<dbReference type="EMBL" id="CACRXK020003355">
    <property type="protein sequence ID" value="CAB3998439.1"/>
    <property type="molecule type" value="Genomic_DNA"/>
</dbReference>
<feature type="region of interest" description="Disordered" evidence="1">
    <location>
        <begin position="347"/>
        <end position="371"/>
    </location>
</feature>
<feature type="compositionally biased region" description="Low complexity" evidence="1">
    <location>
        <begin position="44"/>
        <end position="58"/>
    </location>
</feature>
<dbReference type="GO" id="GO:0004842">
    <property type="term" value="F:ubiquitin-protein transferase activity"/>
    <property type="evidence" value="ECO:0007669"/>
    <property type="project" value="InterPro"/>
</dbReference>
<keyword evidence="2" id="KW-0378">Hydrolase</keyword>
<reference evidence="2" key="1">
    <citation type="submission" date="2020-04" db="EMBL/GenBank/DDBJ databases">
        <authorList>
            <person name="Alioto T."/>
            <person name="Alioto T."/>
            <person name="Gomez Garrido J."/>
        </authorList>
    </citation>
    <scope>NUCLEOTIDE SEQUENCE</scope>
    <source>
        <strain evidence="2">A484AB</strain>
    </source>
</reference>
<proteinExistence type="predicted"/>
<gene>
    <name evidence="2" type="ORF">PACLA_8A078495</name>
</gene>
<feature type="compositionally biased region" description="Polar residues" evidence="1">
    <location>
        <begin position="25"/>
        <end position="35"/>
    </location>
</feature>
<dbReference type="Proteomes" id="UP001152795">
    <property type="component" value="Unassembled WGS sequence"/>
</dbReference>
<dbReference type="InterPro" id="IPR035983">
    <property type="entry name" value="Hect_E3_ubiquitin_ligase"/>
</dbReference>
<evidence type="ECO:0000313" key="3">
    <source>
        <dbReference type="Proteomes" id="UP001152795"/>
    </source>
</evidence>
<keyword evidence="2" id="KW-0067">ATP-binding</keyword>
<feature type="compositionally biased region" description="Polar residues" evidence="1">
    <location>
        <begin position="253"/>
        <end position="300"/>
    </location>
</feature>
<feature type="region of interest" description="Disordered" evidence="1">
    <location>
        <begin position="233"/>
        <end position="300"/>
    </location>
</feature>
<dbReference type="SUPFAM" id="SSF69349">
    <property type="entry name" value="Phage fibre proteins"/>
    <property type="match status" value="1"/>
</dbReference>
<comment type="caution">
    <text evidence="2">The sequence shown here is derived from an EMBL/GenBank/DDBJ whole genome shotgun (WGS) entry which is preliminary data.</text>
</comment>
<keyword evidence="2" id="KW-0547">Nucleotide-binding</keyword>
<evidence type="ECO:0000256" key="1">
    <source>
        <dbReference type="SAM" id="MobiDB-lite"/>
    </source>
</evidence>
<name>A0A6S7H6J5_PARCT</name>
<dbReference type="AlphaFoldDB" id="A0A6S7H6J5"/>
<organism evidence="2 3">
    <name type="scientific">Paramuricea clavata</name>
    <name type="common">Red gorgonian</name>
    <name type="synonym">Violescent sea-whip</name>
    <dbReference type="NCBI Taxonomy" id="317549"/>
    <lineage>
        <taxon>Eukaryota</taxon>
        <taxon>Metazoa</taxon>
        <taxon>Cnidaria</taxon>
        <taxon>Anthozoa</taxon>
        <taxon>Octocorallia</taxon>
        <taxon>Malacalcyonacea</taxon>
        <taxon>Plexauridae</taxon>
        <taxon>Paramuricea</taxon>
    </lineage>
</organism>
<dbReference type="OrthoDB" id="5986703at2759"/>
<evidence type="ECO:0000313" key="2">
    <source>
        <dbReference type="EMBL" id="CAB3998439.1"/>
    </source>
</evidence>
<dbReference type="Gene3D" id="3.30.2410.10">
    <property type="entry name" value="Hect, E3 ligase catalytic domain"/>
    <property type="match status" value="1"/>
</dbReference>
<keyword evidence="2" id="KW-0347">Helicase</keyword>
<dbReference type="SUPFAM" id="SSF56204">
    <property type="entry name" value="Hect, E3 ligase catalytic domain"/>
    <property type="match status" value="1"/>
</dbReference>
<feature type="compositionally biased region" description="Low complexity" evidence="1">
    <location>
        <begin position="233"/>
        <end position="252"/>
    </location>
</feature>
<protein>
    <submittedName>
        <fullName evidence="2">Werner syndrome ATP-dependent helicase-like 1</fullName>
    </submittedName>
</protein>
<accession>A0A6S7H6J5</accession>
<dbReference type="GO" id="GO:0004386">
    <property type="term" value="F:helicase activity"/>
    <property type="evidence" value="ECO:0007669"/>
    <property type="project" value="UniProtKB-KW"/>
</dbReference>
<keyword evidence="3" id="KW-1185">Reference proteome</keyword>
<sequence>MFCSQCGCSLLINAKFCHVCGQDSSVNEKPSSSVDCDTGRTVIPTSTNATTPASTSQSRTPVSFNEYRQRKEKERSSRFKPKAKKAKIEKKGNEKTPSEVKINIALKKLRDNDLKFVRGSSLPLTVCPTIGSTELLNKAAEKIVKFNSDLTFGAFRFTLLYPDRTKVINLPGSEEPFTLEKYKKDIGKAYTRLTFYICKTEDYLEFLYRPSYCSDSDPDFDIIDKYIAQSGMTGTGESSMSTTGGPSMTTIGESSMTPTGNPRITATGESNVTASGESRMTATGESSMTTIGESSMTPTGDPSVTAIGESSMTLDNGEISMTTSGESIMTTSGESIMTTTGESIMTTTGESSMTTTGESSMTTTGESSMHTTGEPQIFVVDEDVSGSTTECTNGDGYSFIDVTSNVKECPIYSVVWHRTLLKNDMIATFKEQGIFHMNLDVTFIGYNGKMEEGKGEGVFRDALSTFWNQFFNSLAVGAQEKIPSIRHDCQKEEWEAIARILVYGYIRNRYFPLSLSLGFLIVCLFGDDSVSSEFLLSCFRQHLSDDERDTFDKCFEDDFDPNDDDVKDFLSYYKCFRNHSKENIRQIIFEIAHQEIIQKPRYILNCWAPIVKSLKILPDFQSVKDVQHMYDAKRPTTKKVLKLIQSEPASDKERLCLDHLKKYIRSLQGNFLPLFLQFVTGSDVICFPHIEVTFSVLDGKTRRPVAHTCGPLLEIPSTYQSYNELSEEFSELLSNKDAWHFNIV</sequence>